<dbReference type="AlphaFoldDB" id="A0A955ECP9"/>
<evidence type="ECO:0000256" key="8">
    <source>
        <dbReference type="ARBA" id="ARBA00022884"/>
    </source>
</evidence>
<dbReference type="NCBIfam" id="TIGR02191">
    <property type="entry name" value="RNaseIII"/>
    <property type="match status" value="1"/>
</dbReference>
<dbReference type="GO" id="GO:0004525">
    <property type="term" value="F:ribonuclease III activity"/>
    <property type="evidence" value="ECO:0007669"/>
    <property type="project" value="UniProtKB-UniRule"/>
</dbReference>
<name>A0A955ECP9_UNCKA</name>
<evidence type="ECO:0000313" key="12">
    <source>
        <dbReference type="EMBL" id="MCA9308295.1"/>
    </source>
</evidence>
<dbReference type="Proteomes" id="UP000740557">
    <property type="component" value="Unassembled WGS sequence"/>
</dbReference>
<comment type="subcellular location">
    <subcellularLocation>
        <location evidence="9">Cytoplasm</location>
    </subcellularLocation>
</comment>
<accession>A0A955ECP9</accession>
<comment type="similarity">
    <text evidence="2">Belongs to the ribonuclease III family.</text>
</comment>
<keyword evidence="9" id="KW-0699">rRNA-binding</keyword>
<keyword evidence="9" id="KW-0460">Magnesium</keyword>
<feature type="active site" evidence="9">
    <location>
        <position position="51"/>
    </location>
</feature>
<proteinExistence type="inferred from homology"/>
<dbReference type="InterPro" id="IPR000999">
    <property type="entry name" value="RNase_III_dom"/>
</dbReference>
<feature type="domain" description="RNase III" evidence="11">
    <location>
        <begin position="5"/>
        <end position="134"/>
    </location>
</feature>
<dbReference type="GO" id="GO:0003725">
    <property type="term" value="F:double-stranded RNA binding"/>
    <property type="evidence" value="ECO:0007669"/>
    <property type="project" value="TreeGrafter"/>
</dbReference>
<comment type="catalytic activity">
    <reaction evidence="1 9">
        <text>Endonucleolytic cleavage to 5'-phosphomonoester.</text>
        <dbReference type="EC" id="3.1.26.3"/>
    </reaction>
</comment>
<evidence type="ECO:0000259" key="11">
    <source>
        <dbReference type="PROSITE" id="PS50142"/>
    </source>
</evidence>
<dbReference type="Gene3D" id="3.30.160.20">
    <property type="match status" value="1"/>
</dbReference>
<comment type="function">
    <text evidence="9">Digests double-stranded RNA. Involved in the processing of primary rRNA transcript to yield the immediate precursors to the large and small rRNAs (23S and 16S). Processes some mRNAs, and tRNAs when they are encoded in the rRNA operon. Processes pre-crRNA and tracrRNA of type II CRISPR loci if present in the organism.</text>
</comment>
<keyword evidence="9" id="KW-0963">Cytoplasm</keyword>
<dbReference type="EC" id="3.1.26.3" evidence="9"/>
<keyword evidence="8 9" id="KW-0694">RNA-binding</keyword>
<keyword evidence="6 9" id="KW-0255">Endonuclease</keyword>
<dbReference type="HAMAP" id="MF_00104">
    <property type="entry name" value="RNase_III"/>
    <property type="match status" value="1"/>
</dbReference>
<evidence type="ECO:0000256" key="9">
    <source>
        <dbReference type="HAMAP-Rule" id="MF_00104"/>
    </source>
</evidence>
<feature type="domain" description="DRBM" evidence="10">
    <location>
        <begin position="161"/>
        <end position="230"/>
    </location>
</feature>
<evidence type="ECO:0000256" key="4">
    <source>
        <dbReference type="ARBA" id="ARBA00022664"/>
    </source>
</evidence>
<dbReference type="PANTHER" id="PTHR11207:SF0">
    <property type="entry name" value="RIBONUCLEASE 3"/>
    <property type="match status" value="1"/>
</dbReference>
<feature type="active site" evidence="9">
    <location>
        <position position="123"/>
    </location>
</feature>
<dbReference type="Gene3D" id="1.10.1520.10">
    <property type="entry name" value="Ribonuclease III domain"/>
    <property type="match status" value="1"/>
</dbReference>
<dbReference type="SUPFAM" id="SSF69065">
    <property type="entry name" value="RNase III domain-like"/>
    <property type="match status" value="1"/>
</dbReference>
<evidence type="ECO:0000313" key="13">
    <source>
        <dbReference type="Proteomes" id="UP000740557"/>
    </source>
</evidence>
<dbReference type="CDD" id="cd10845">
    <property type="entry name" value="DSRM_RNAse_III_family"/>
    <property type="match status" value="1"/>
</dbReference>
<dbReference type="InterPro" id="IPR036389">
    <property type="entry name" value="RNase_III_sf"/>
</dbReference>
<keyword evidence="5 9" id="KW-0540">Nuclease</keyword>
<dbReference type="PROSITE" id="PS50137">
    <property type="entry name" value="DS_RBD"/>
    <property type="match status" value="1"/>
</dbReference>
<feature type="binding site" evidence="9">
    <location>
        <position position="123"/>
    </location>
    <ligand>
        <name>Mg(2+)</name>
        <dbReference type="ChEBI" id="CHEBI:18420"/>
    </ligand>
</feature>
<dbReference type="GO" id="GO:0005737">
    <property type="term" value="C:cytoplasm"/>
    <property type="evidence" value="ECO:0007669"/>
    <property type="project" value="UniProtKB-SubCell"/>
</dbReference>
<feature type="binding site" evidence="9">
    <location>
        <position position="120"/>
    </location>
    <ligand>
        <name>Mg(2+)</name>
        <dbReference type="ChEBI" id="CHEBI:18420"/>
    </ligand>
</feature>
<reference evidence="12" key="1">
    <citation type="submission" date="2020-04" db="EMBL/GenBank/DDBJ databases">
        <authorList>
            <person name="Zhang T."/>
        </authorList>
    </citation>
    <scope>NUCLEOTIDE SEQUENCE</scope>
    <source>
        <strain evidence="12">HKST-UBA79</strain>
    </source>
</reference>
<dbReference type="GO" id="GO:0008033">
    <property type="term" value="P:tRNA processing"/>
    <property type="evidence" value="ECO:0007669"/>
    <property type="project" value="UniProtKB-KW"/>
</dbReference>
<evidence type="ECO:0000259" key="10">
    <source>
        <dbReference type="PROSITE" id="PS50137"/>
    </source>
</evidence>
<dbReference type="GO" id="GO:0006397">
    <property type="term" value="P:mRNA processing"/>
    <property type="evidence" value="ECO:0007669"/>
    <property type="project" value="UniProtKB-UniRule"/>
</dbReference>
<evidence type="ECO:0000256" key="3">
    <source>
        <dbReference type="ARBA" id="ARBA00022552"/>
    </source>
</evidence>
<dbReference type="Pfam" id="PF00035">
    <property type="entry name" value="dsrm"/>
    <property type="match status" value="1"/>
</dbReference>
<dbReference type="EMBL" id="JAGQNX010000061">
    <property type="protein sequence ID" value="MCA9308295.1"/>
    <property type="molecule type" value="Genomic_DNA"/>
</dbReference>
<dbReference type="Pfam" id="PF14622">
    <property type="entry name" value="Ribonucleas_3_3"/>
    <property type="match status" value="1"/>
</dbReference>
<keyword evidence="9" id="KW-0819">tRNA processing</keyword>
<evidence type="ECO:0000256" key="7">
    <source>
        <dbReference type="ARBA" id="ARBA00022801"/>
    </source>
</evidence>
<dbReference type="InterPro" id="IPR011907">
    <property type="entry name" value="RNase_III"/>
</dbReference>
<keyword evidence="9" id="KW-0479">Metal-binding</keyword>
<comment type="caution">
    <text evidence="12">The sequence shown here is derived from an EMBL/GenBank/DDBJ whole genome shotgun (WGS) entry which is preliminary data.</text>
</comment>
<dbReference type="GO" id="GO:0019843">
    <property type="term" value="F:rRNA binding"/>
    <property type="evidence" value="ECO:0007669"/>
    <property type="project" value="UniProtKB-KW"/>
</dbReference>
<dbReference type="PROSITE" id="PS00517">
    <property type="entry name" value="RNASE_3_1"/>
    <property type="match status" value="1"/>
</dbReference>
<evidence type="ECO:0000256" key="5">
    <source>
        <dbReference type="ARBA" id="ARBA00022722"/>
    </source>
</evidence>
<evidence type="ECO:0000256" key="1">
    <source>
        <dbReference type="ARBA" id="ARBA00000109"/>
    </source>
</evidence>
<dbReference type="GO" id="GO:0006364">
    <property type="term" value="P:rRNA processing"/>
    <property type="evidence" value="ECO:0007669"/>
    <property type="project" value="UniProtKB-UniRule"/>
</dbReference>
<dbReference type="PROSITE" id="PS50142">
    <property type="entry name" value="RNASE_3_2"/>
    <property type="match status" value="1"/>
</dbReference>
<keyword evidence="4 9" id="KW-0507">mRNA processing</keyword>
<organism evidence="12 13">
    <name type="scientific">candidate division WWE3 bacterium</name>
    <dbReference type="NCBI Taxonomy" id="2053526"/>
    <lineage>
        <taxon>Bacteria</taxon>
        <taxon>Katanobacteria</taxon>
    </lineage>
</organism>
<comment type="subunit">
    <text evidence="9">Homodimer.</text>
</comment>
<feature type="binding site" evidence="9">
    <location>
        <position position="47"/>
    </location>
    <ligand>
        <name>Mg(2+)</name>
        <dbReference type="ChEBI" id="CHEBI:18420"/>
    </ligand>
</feature>
<dbReference type="InterPro" id="IPR014720">
    <property type="entry name" value="dsRBD_dom"/>
</dbReference>
<dbReference type="SUPFAM" id="SSF54768">
    <property type="entry name" value="dsRNA-binding domain-like"/>
    <property type="match status" value="1"/>
</dbReference>
<gene>
    <name evidence="9 12" type="primary">rnc</name>
    <name evidence="12" type="ORF">KC980_02170</name>
</gene>
<keyword evidence="7 9" id="KW-0378">Hydrolase</keyword>
<dbReference type="GO" id="GO:0010468">
    <property type="term" value="P:regulation of gene expression"/>
    <property type="evidence" value="ECO:0007669"/>
    <property type="project" value="TreeGrafter"/>
</dbReference>
<dbReference type="SMART" id="SM00358">
    <property type="entry name" value="DSRM"/>
    <property type="match status" value="1"/>
</dbReference>
<dbReference type="SMART" id="SM00535">
    <property type="entry name" value="RIBOc"/>
    <property type="match status" value="1"/>
</dbReference>
<dbReference type="CDD" id="cd00593">
    <property type="entry name" value="RIBOc"/>
    <property type="match status" value="1"/>
</dbReference>
<evidence type="ECO:0000256" key="6">
    <source>
        <dbReference type="ARBA" id="ARBA00022759"/>
    </source>
</evidence>
<sequence>MDFDFAGVEEILDIKIEDKSLFQTAFTHRSYLNEHQDYSLPSNERLEFLGDAVLQLVSSKYLYNKYPDQPEGKLTNYRAATVCTTSLAEESERLNYGKYLLLSNGEDQSGGRTSEYILANTFEAVLGALYIEKGIEFCHKFIEKELLYKIEDIVKNELYKDPKSKFQEKAQELRGITPNYEVLESWGADHERTFKVGVYLEKQLYGEGIGSSKQKAQQEAAQNALDKLENV</sequence>
<dbReference type="GO" id="GO:0046872">
    <property type="term" value="F:metal ion binding"/>
    <property type="evidence" value="ECO:0007669"/>
    <property type="project" value="UniProtKB-KW"/>
</dbReference>
<comment type="cofactor">
    <cofactor evidence="9">
        <name>Mg(2+)</name>
        <dbReference type="ChEBI" id="CHEBI:18420"/>
    </cofactor>
</comment>
<evidence type="ECO:0000256" key="2">
    <source>
        <dbReference type="ARBA" id="ARBA00010183"/>
    </source>
</evidence>
<protein>
    <recommendedName>
        <fullName evidence="9">Ribonuclease 3</fullName>
        <ecNumber evidence="9">3.1.26.3</ecNumber>
    </recommendedName>
    <alternativeName>
        <fullName evidence="9">Ribonuclease III</fullName>
        <shortName evidence="9">RNase III</shortName>
    </alternativeName>
</protein>
<reference evidence="12" key="2">
    <citation type="journal article" date="2021" name="Microbiome">
        <title>Successional dynamics and alternative stable states in a saline activated sludge microbial community over 9 years.</title>
        <authorList>
            <person name="Wang Y."/>
            <person name="Ye J."/>
            <person name="Ju F."/>
            <person name="Liu L."/>
            <person name="Boyd J.A."/>
            <person name="Deng Y."/>
            <person name="Parks D.H."/>
            <person name="Jiang X."/>
            <person name="Yin X."/>
            <person name="Woodcroft B.J."/>
            <person name="Tyson G.W."/>
            <person name="Hugenholtz P."/>
            <person name="Polz M.F."/>
            <person name="Zhang T."/>
        </authorList>
    </citation>
    <scope>NUCLEOTIDE SEQUENCE</scope>
    <source>
        <strain evidence="12">HKST-UBA79</strain>
    </source>
</reference>
<dbReference type="PANTHER" id="PTHR11207">
    <property type="entry name" value="RIBONUCLEASE III"/>
    <property type="match status" value="1"/>
</dbReference>
<keyword evidence="3 9" id="KW-0698">rRNA processing</keyword>
<dbReference type="FunFam" id="1.10.1520.10:FF:000001">
    <property type="entry name" value="Ribonuclease 3"/>
    <property type="match status" value="1"/>
</dbReference>